<proteinExistence type="predicted"/>
<comment type="caution">
    <text evidence="2">The sequence shown here is derived from an EMBL/GenBank/DDBJ whole genome shotgun (WGS) entry which is preliminary data.</text>
</comment>
<accession>A0A9J6D664</accession>
<feature type="region of interest" description="Disordered" evidence="1">
    <location>
        <begin position="173"/>
        <end position="214"/>
    </location>
</feature>
<feature type="compositionally biased region" description="Polar residues" evidence="1">
    <location>
        <begin position="204"/>
        <end position="214"/>
    </location>
</feature>
<evidence type="ECO:0000256" key="1">
    <source>
        <dbReference type="SAM" id="MobiDB-lite"/>
    </source>
</evidence>
<reference evidence="2" key="2">
    <citation type="submission" date="2021-09" db="EMBL/GenBank/DDBJ databases">
        <authorList>
            <person name="Jia N."/>
            <person name="Wang J."/>
            <person name="Shi W."/>
            <person name="Du L."/>
            <person name="Sun Y."/>
            <person name="Zhan W."/>
            <person name="Jiang J."/>
            <person name="Wang Q."/>
            <person name="Zhang B."/>
            <person name="Ji P."/>
            <person name="Sakyi L.B."/>
            <person name="Cui X."/>
            <person name="Yuan T."/>
            <person name="Jiang B."/>
            <person name="Yang W."/>
            <person name="Lam T.T.-Y."/>
            <person name="Chang Q."/>
            <person name="Ding S."/>
            <person name="Wang X."/>
            <person name="Zhu J."/>
            <person name="Ruan X."/>
            <person name="Zhao L."/>
            <person name="Wei J."/>
            <person name="Que T."/>
            <person name="Du C."/>
            <person name="Cheng J."/>
            <person name="Dai P."/>
            <person name="Han X."/>
            <person name="Huang E."/>
            <person name="Gao Y."/>
            <person name="Liu J."/>
            <person name="Shao H."/>
            <person name="Ye R."/>
            <person name="Li L."/>
            <person name="Wei W."/>
            <person name="Wang X."/>
            <person name="Wang C."/>
            <person name="Huo Q."/>
            <person name="Li W."/>
            <person name="Guo W."/>
            <person name="Chen H."/>
            <person name="Chen S."/>
            <person name="Zhou L."/>
            <person name="Zhou L."/>
            <person name="Ni X."/>
            <person name="Tian J."/>
            <person name="Zhou Y."/>
            <person name="Sheng Y."/>
            <person name="Liu T."/>
            <person name="Pan Y."/>
            <person name="Xia L."/>
            <person name="Li J."/>
            <person name="Zhao F."/>
            <person name="Cao W."/>
        </authorList>
    </citation>
    <scope>NUCLEOTIDE SEQUENCE</scope>
    <source>
        <strain evidence="2">Rmic-2018</strain>
        <tissue evidence="2">Larvae</tissue>
    </source>
</reference>
<feature type="compositionally biased region" description="Basic and acidic residues" evidence="1">
    <location>
        <begin position="181"/>
        <end position="202"/>
    </location>
</feature>
<sequence length="299" mass="33672">MTRKKSTHSRSAWAREPQFERERVRCELPRFDQFRNAVEPRYQDFLRLRRFTGDMTSSQCVERQQQQPSNHAGRTEDGVPSAHSDVGEDADFKKACGMVIDAHWVRRPTYASIFDVASPPIACIPGIPFVSRLSLLFIDRLGSLRGAALEYRGTSAPRDYKSAKVQLKQARLQQSLKQPGRHVDARGTEKMTTAERHVRDSDDNNAQWHANSNESCCEEQLDPSAVGLHAWEDLHGVHHGPAATSSGTMSVMRSSTAVIAVDGVPRVDVVGKRWLRLPWRPQQLVLPLRPSVLDRRACS</sequence>
<reference evidence="2" key="1">
    <citation type="journal article" date="2020" name="Cell">
        <title>Large-Scale Comparative Analyses of Tick Genomes Elucidate Their Genetic Diversity and Vector Capacities.</title>
        <authorList>
            <consortium name="Tick Genome and Microbiome Consortium (TIGMIC)"/>
            <person name="Jia N."/>
            <person name="Wang J."/>
            <person name="Shi W."/>
            <person name="Du L."/>
            <person name="Sun Y."/>
            <person name="Zhan W."/>
            <person name="Jiang J.F."/>
            <person name="Wang Q."/>
            <person name="Zhang B."/>
            <person name="Ji P."/>
            <person name="Bell-Sakyi L."/>
            <person name="Cui X.M."/>
            <person name="Yuan T.T."/>
            <person name="Jiang B.G."/>
            <person name="Yang W.F."/>
            <person name="Lam T.T."/>
            <person name="Chang Q.C."/>
            <person name="Ding S.J."/>
            <person name="Wang X.J."/>
            <person name="Zhu J.G."/>
            <person name="Ruan X.D."/>
            <person name="Zhao L."/>
            <person name="Wei J.T."/>
            <person name="Ye R.Z."/>
            <person name="Que T.C."/>
            <person name="Du C.H."/>
            <person name="Zhou Y.H."/>
            <person name="Cheng J.X."/>
            <person name="Dai P.F."/>
            <person name="Guo W.B."/>
            <person name="Han X.H."/>
            <person name="Huang E.J."/>
            <person name="Li L.F."/>
            <person name="Wei W."/>
            <person name="Gao Y.C."/>
            <person name="Liu J.Z."/>
            <person name="Shao H.Z."/>
            <person name="Wang X."/>
            <person name="Wang C.C."/>
            <person name="Yang T.C."/>
            <person name="Huo Q.B."/>
            <person name="Li W."/>
            <person name="Chen H.Y."/>
            <person name="Chen S.E."/>
            <person name="Zhou L.G."/>
            <person name="Ni X.B."/>
            <person name="Tian J.H."/>
            <person name="Sheng Y."/>
            <person name="Liu T."/>
            <person name="Pan Y.S."/>
            <person name="Xia L.Y."/>
            <person name="Li J."/>
            <person name="Zhao F."/>
            <person name="Cao W.C."/>
        </authorList>
    </citation>
    <scope>NUCLEOTIDE SEQUENCE</scope>
    <source>
        <strain evidence="2">Rmic-2018</strain>
    </source>
</reference>
<dbReference type="AlphaFoldDB" id="A0A9J6D664"/>
<dbReference type="Proteomes" id="UP000821866">
    <property type="component" value="Chromosome 9"/>
</dbReference>
<organism evidence="2 3">
    <name type="scientific">Rhipicephalus microplus</name>
    <name type="common">Cattle tick</name>
    <name type="synonym">Boophilus microplus</name>
    <dbReference type="NCBI Taxonomy" id="6941"/>
    <lineage>
        <taxon>Eukaryota</taxon>
        <taxon>Metazoa</taxon>
        <taxon>Ecdysozoa</taxon>
        <taxon>Arthropoda</taxon>
        <taxon>Chelicerata</taxon>
        <taxon>Arachnida</taxon>
        <taxon>Acari</taxon>
        <taxon>Parasitiformes</taxon>
        <taxon>Ixodida</taxon>
        <taxon>Ixodoidea</taxon>
        <taxon>Ixodidae</taxon>
        <taxon>Rhipicephalinae</taxon>
        <taxon>Rhipicephalus</taxon>
        <taxon>Boophilus</taxon>
    </lineage>
</organism>
<protein>
    <submittedName>
        <fullName evidence="2">Uncharacterized protein</fullName>
    </submittedName>
</protein>
<gene>
    <name evidence="2" type="ORF">HPB51_018237</name>
</gene>
<name>A0A9J6D664_RHIMP</name>
<evidence type="ECO:0000313" key="3">
    <source>
        <dbReference type="Proteomes" id="UP000821866"/>
    </source>
</evidence>
<dbReference type="EMBL" id="JABSTU010000011">
    <property type="protein sequence ID" value="KAH8009544.1"/>
    <property type="molecule type" value="Genomic_DNA"/>
</dbReference>
<evidence type="ECO:0000313" key="2">
    <source>
        <dbReference type="EMBL" id="KAH8009544.1"/>
    </source>
</evidence>
<feature type="compositionally biased region" description="Polar residues" evidence="1">
    <location>
        <begin position="57"/>
        <end position="72"/>
    </location>
</feature>
<feature type="region of interest" description="Disordered" evidence="1">
    <location>
        <begin position="57"/>
        <end position="87"/>
    </location>
</feature>
<keyword evidence="3" id="KW-1185">Reference proteome</keyword>